<dbReference type="PANTHER" id="PTHR35848">
    <property type="entry name" value="OXALATE-BINDING PROTEIN"/>
    <property type="match status" value="1"/>
</dbReference>
<name>A0A5N5UDJ8_9EURY</name>
<dbReference type="InterPro" id="IPR011051">
    <property type="entry name" value="RmlC_Cupin_sf"/>
</dbReference>
<evidence type="ECO:0000313" key="7">
    <source>
        <dbReference type="Proteomes" id="UP000326302"/>
    </source>
</evidence>
<dbReference type="EMBL" id="QMDY01000001">
    <property type="protein sequence ID" value="KAB7520121.1"/>
    <property type="molecule type" value="Genomic_DNA"/>
</dbReference>
<reference evidence="6 7" key="1">
    <citation type="submission" date="2019-10" db="EMBL/GenBank/DDBJ databases">
        <title>Unraveling microbial dark matter from salterns through culturing: the case of the genus Halosegnis.</title>
        <authorList>
            <person name="Duran-Viseras A."/>
            <person name="Andrei A.-S."/>
            <person name="Vera-Gargallo B."/>
            <person name="Ghai R."/>
            <person name="Sanchez-Porro C."/>
            <person name="Ventosa A."/>
        </authorList>
    </citation>
    <scope>NUCLEOTIDE SEQUENCE [LARGE SCALE GENOMIC DNA]</scope>
    <source>
        <strain evidence="4 7">F17-44</strain>
        <strain evidence="3 8">F18-79</strain>
        <strain evidence="5 6">F19-13</strain>
    </source>
</reference>
<dbReference type="InterPro" id="IPR013096">
    <property type="entry name" value="Cupin_2"/>
</dbReference>
<evidence type="ECO:0000313" key="8">
    <source>
        <dbReference type="Proteomes" id="UP000326865"/>
    </source>
</evidence>
<dbReference type="Proteomes" id="UP000326207">
    <property type="component" value="Unassembled WGS sequence"/>
</dbReference>
<dbReference type="Pfam" id="PF07883">
    <property type="entry name" value="Cupin_2"/>
    <property type="match status" value="1"/>
</dbReference>
<dbReference type="Proteomes" id="UP000326302">
    <property type="component" value="Unassembled WGS sequence"/>
</dbReference>
<evidence type="ECO:0000313" key="3">
    <source>
        <dbReference type="EMBL" id="KAB7516038.1"/>
    </source>
</evidence>
<dbReference type="AlphaFoldDB" id="A0A5N5UDJ8"/>
<dbReference type="CDD" id="cd02208">
    <property type="entry name" value="cupin_RmlC-like"/>
    <property type="match status" value="1"/>
</dbReference>
<keyword evidence="8" id="KW-1185">Reference proteome</keyword>
<feature type="domain" description="Cupin type-2" evidence="2">
    <location>
        <begin position="36"/>
        <end position="107"/>
    </location>
</feature>
<evidence type="ECO:0000256" key="1">
    <source>
        <dbReference type="ARBA" id="ARBA00022723"/>
    </source>
</evidence>
<evidence type="ECO:0000313" key="5">
    <source>
        <dbReference type="EMBL" id="KAB7520121.1"/>
    </source>
</evidence>
<keyword evidence="1" id="KW-0479">Metal-binding</keyword>
<dbReference type="PANTHER" id="PTHR35848:SF9">
    <property type="entry name" value="SLL1358 PROTEIN"/>
    <property type="match status" value="1"/>
</dbReference>
<comment type="caution">
    <text evidence="4">The sequence shown here is derived from an EMBL/GenBank/DDBJ whole genome shotgun (WGS) entry which is preliminary data.</text>
</comment>
<gene>
    <name evidence="3" type="ORF">DM867_02530</name>
    <name evidence="4" type="ORF">DMP03_05115</name>
    <name evidence="5" type="ORF">DP108_02400</name>
</gene>
<sequence length="153" mass="15974">MEKVSVADVESGGMGAADRRGLTDALDATGLAINHYSVEPGEGLSGGLHTHMDQEEIFYVVEGEVTFTVGYDGGESVVLDGEEAIRFAPGEYQTSENTGDGEAAVIALGAPRESGDVRLPQPCPDGDSDNMQMQFGDDGMVLVCPECGTELDA</sequence>
<accession>A0A5N5UDJ8</accession>
<dbReference type="InterPro" id="IPR051610">
    <property type="entry name" value="GPI/OXD"/>
</dbReference>
<dbReference type="EMBL" id="QJOW01000002">
    <property type="protein sequence ID" value="KAB7516748.1"/>
    <property type="molecule type" value="Genomic_DNA"/>
</dbReference>
<proteinExistence type="predicted"/>
<accession>A0A5N5UBR2</accession>
<evidence type="ECO:0000313" key="6">
    <source>
        <dbReference type="Proteomes" id="UP000326207"/>
    </source>
</evidence>
<dbReference type="RefSeq" id="WP_152119634.1">
    <property type="nucleotide sequence ID" value="NZ_QJOW01000002.1"/>
</dbReference>
<dbReference type="OrthoDB" id="190812at2157"/>
<dbReference type="InterPro" id="IPR014710">
    <property type="entry name" value="RmlC-like_jellyroll"/>
</dbReference>
<dbReference type="Gene3D" id="2.60.120.10">
    <property type="entry name" value="Jelly Rolls"/>
    <property type="match status" value="1"/>
</dbReference>
<dbReference type="EMBL" id="QKKZ01000001">
    <property type="protein sequence ID" value="KAB7516038.1"/>
    <property type="molecule type" value="Genomic_DNA"/>
</dbReference>
<protein>
    <submittedName>
        <fullName evidence="4">Cupin domain-containing protein</fullName>
    </submittedName>
</protein>
<dbReference type="Proteomes" id="UP000326865">
    <property type="component" value="Unassembled WGS sequence"/>
</dbReference>
<accession>A0A5N5UMH6</accession>
<evidence type="ECO:0000313" key="4">
    <source>
        <dbReference type="EMBL" id="KAB7516748.1"/>
    </source>
</evidence>
<evidence type="ECO:0000259" key="2">
    <source>
        <dbReference type="Pfam" id="PF07883"/>
    </source>
</evidence>
<organism evidence="4 7">
    <name type="scientific">Halosegnis rubeus</name>
    <dbReference type="NCBI Taxonomy" id="2212850"/>
    <lineage>
        <taxon>Archaea</taxon>
        <taxon>Methanobacteriati</taxon>
        <taxon>Methanobacteriota</taxon>
        <taxon>Stenosarchaea group</taxon>
        <taxon>Halobacteria</taxon>
        <taxon>Halobacteriales</taxon>
        <taxon>Natronomonadaceae</taxon>
        <taxon>Halosegnis</taxon>
    </lineage>
</organism>
<dbReference type="SUPFAM" id="SSF51182">
    <property type="entry name" value="RmlC-like cupins"/>
    <property type="match status" value="1"/>
</dbReference>
<dbReference type="GO" id="GO:0046872">
    <property type="term" value="F:metal ion binding"/>
    <property type="evidence" value="ECO:0007669"/>
    <property type="project" value="UniProtKB-KW"/>
</dbReference>